<evidence type="ECO:0000256" key="1">
    <source>
        <dbReference type="SAM" id="MobiDB-lite"/>
    </source>
</evidence>
<dbReference type="InterPro" id="IPR050458">
    <property type="entry name" value="LolB"/>
</dbReference>
<dbReference type="EMBL" id="BNAL01000012">
    <property type="protein sequence ID" value="GHG01637.1"/>
    <property type="molecule type" value="Genomic_DNA"/>
</dbReference>
<name>A0ABQ3K385_9DEIO</name>
<organism evidence="2 3">
    <name type="scientific">Deinococcus piscis</name>
    <dbReference type="NCBI Taxonomy" id="394230"/>
    <lineage>
        <taxon>Bacteria</taxon>
        <taxon>Thermotogati</taxon>
        <taxon>Deinococcota</taxon>
        <taxon>Deinococci</taxon>
        <taxon>Deinococcales</taxon>
        <taxon>Deinococcaceae</taxon>
        <taxon>Deinococcus</taxon>
    </lineage>
</organism>
<gene>
    <name evidence="2" type="ORF">GCM10017783_12350</name>
</gene>
<dbReference type="Proteomes" id="UP000632154">
    <property type="component" value="Unassembled WGS sequence"/>
</dbReference>
<sequence>MTLHLLPIRHHGPGSARSVLTALEALAPATLLVEGPPDADPLIPFLAHQGTVPPVAVLAHVHLSPEQSVFYPLAGFSPEWVAIRWALERGVPVGFMDLPAAVTLAQEPSPLASQGPLPEVEGQAPAEPPATDAEAAPNPVRADPLALLAQAAGYSDFERWWDALVESRGEGIFGAVNEVMAALREEDEGHTSERDLLREAQMREIIRAALKRVGQTGGDVAVVCGAWHAPALTPEMLEREKKADPVRLKGLPKVKTSLTVTPWTHGRLTQASGYGAGITSPGWYAHLFRTTAHVSESWLTRSARLLREKGLDASSAQVIDATRLADALAALRGRSLAGLDELTDATQAVFAWDSDTPLRLLSEQLFVGEVLGSVPAEVPAVPLAQDLAATLKTLRLKQEATIREISLDLREDAGLNKSQLFHRLNLLGIPWARESYASGTGTFKEEWTLRWEPEYAVRLIEASRFGNTLVRAANTAAISRARRADLAELSKLLEVTRLSGLPDAARFTLQKLDERAASADTPALLDALPPLARLARYGDVRSREGDDPRPVFRTLTARAAAGLPNAAHALKDDAAQDLQKQVAEADRAVRLLDDAEATAEWVLALHALDAEGTAPLLRGDVVARLRDRSLLDDDTVRGRLGAALAPGQDVPTVAAWLDGFLGEGGVTLLHDSAALGLLDDWVVALDEEQFGEVLPALRRSLSRISPPERRRLGEDLRGLERETASAEVNEELGMLAVAIGLRMLGVGE</sequence>
<evidence type="ECO:0000313" key="3">
    <source>
        <dbReference type="Proteomes" id="UP000632154"/>
    </source>
</evidence>
<proteinExistence type="predicted"/>
<dbReference type="Pfam" id="PF18934">
    <property type="entry name" value="DUF5682"/>
    <property type="match status" value="1"/>
</dbReference>
<dbReference type="PANTHER" id="PTHR30634:SF14">
    <property type="match status" value="1"/>
</dbReference>
<comment type="caution">
    <text evidence="2">The sequence shown here is derived from an EMBL/GenBank/DDBJ whole genome shotgun (WGS) entry which is preliminary data.</text>
</comment>
<evidence type="ECO:0000313" key="2">
    <source>
        <dbReference type="EMBL" id="GHG01637.1"/>
    </source>
</evidence>
<dbReference type="RefSeq" id="WP_189642802.1">
    <property type="nucleotide sequence ID" value="NZ_BNAL01000012.1"/>
</dbReference>
<dbReference type="InterPro" id="IPR043737">
    <property type="entry name" value="DUF5682"/>
</dbReference>
<feature type="region of interest" description="Disordered" evidence="1">
    <location>
        <begin position="109"/>
        <end position="137"/>
    </location>
</feature>
<accession>A0ABQ3K385</accession>
<dbReference type="PANTHER" id="PTHR30634">
    <property type="entry name" value="OUTER MEMBRANE LOLAB LIPOPROTEIN INSERTION APPARATUS"/>
    <property type="match status" value="1"/>
</dbReference>
<protein>
    <submittedName>
        <fullName evidence="2">Uncharacterized protein</fullName>
    </submittedName>
</protein>
<keyword evidence="3" id="KW-1185">Reference proteome</keyword>
<reference evidence="3" key="1">
    <citation type="journal article" date="2019" name="Int. J. Syst. Evol. Microbiol.">
        <title>The Global Catalogue of Microorganisms (GCM) 10K type strain sequencing project: providing services to taxonomists for standard genome sequencing and annotation.</title>
        <authorList>
            <consortium name="The Broad Institute Genomics Platform"/>
            <consortium name="The Broad Institute Genome Sequencing Center for Infectious Disease"/>
            <person name="Wu L."/>
            <person name="Ma J."/>
        </authorList>
    </citation>
    <scope>NUCLEOTIDE SEQUENCE [LARGE SCALE GENOMIC DNA]</scope>
    <source>
        <strain evidence="3">CGMCC 1.18439</strain>
    </source>
</reference>